<feature type="domain" description="Glycosyl transferase family 1" evidence="3">
    <location>
        <begin position="229"/>
        <end position="383"/>
    </location>
</feature>
<protein>
    <submittedName>
        <fullName evidence="5">Alpha-1,6-mannosyltransferase</fullName>
    </submittedName>
</protein>
<comment type="caution">
    <text evidence="5">The sequence shown here is derived from an EMBL/GenBank/DDBJ whole genome shotgun (WGS) entry which is preliminary data.</text>
</comment>
<dbReference type="AlphaFoldDB" id="A0A318S247"/>
<keyword evidence="6" id="KW-1185">Reference proteome</keyword>
<dbReference type="GO" id="GO:1901137">
    <property type="term" value="P:carbohydrate derivative biosynthetic process"/>
    <property type="evidence" value="ECO:0007669"/>
    <property type="project" value="UniProtKB-ARBA"/>
</dbReference>
<dbReference type="GO" id="GO:1903509">
    <property type="term" value="P:liposaccharide metabolic process"/>
    <property type="evidence" value="ECO:0007669"/>
    <property type="project" value="UniProtKB-ARBA"/>
</dbReference>
<name>A0A318S247_WILLI</name>
<dbReference type="Proteomes" id="UP000247591">
    <property type="component" value="Unassembled WGS sequence"/>
</dbReference>
<dbReference type="InterPro" id="IPR001296">
    <property type="entry name" value="Glyco_trans_1"/>
</dbReference>
<proteinExistence type="predicted"/>
<evidence type="ECO:0000259" key="4">
    <source>
        <dbReference type="Pfam" id="PF13579"/>
    </source>
</evidence>
<dbReference type="PANTHER" id="PTHR45947">
    <property type="entry name" value="SULFOQUINOVOSYL TRANSFERASE SQD2"/>
    <property type="match status" value="1"/>
</dbReference>
<organism evidence="5 6">
    <name type="scientific">Williamsia limnetica</name>
    <dbReference type="NCBI Taxonomy" id="882452"/>
    <lineage>
        <taxon>Bacteria</taxon>
        <taxon>Bacillati</taxon>
        <taxon>Actinomycetota</taxon>
        <taxon>Actinomycetes</taxon>
        <taxon>Mycobacteriales</taxon>
        <taxon>Nocardiaceae</taxon>
        <taxon>Williamsia</taxon>
    </lineage>
</organism>
<feature type="domain" description="Glycosyltransferase subfamily 4-like N-terminal" evidence="4">
    <location>
        <begin position="47"/>
        <end position="207"/>
    </location>
</feature>
<accession>A0A318S247</accession>
<dbReference type="Pfam" id="PF13579">
    <property type="entry name" value="Glyco_trans_4_4"/>
    <property type="match status" value="1"/>
</dbReference>
<dbReference type="InterPro" id="IPR050194">
    <property type="entry name" value="Glycosyltransferase_grp1"/>
</dbReference>
<evidence type="ECO:0000313" key="5">
    <source>
        <dbReference type="EMBL" id="PYE17468.1"/>
    </source>
</evidence>
<dbReference type="Gene3D" id="3.40.50.2000">
    <property type="entry name" value="Glycogen Phosphorylase B"/>
    <property type="match status" value="2"/>
</dbReference>
<dbReference type="SUPFAM" id="SSF53756">
    <property type="entry name" value="UDP-Glycosyltransferase/glycogen phosphorylase"/>
    <property type="match status" value="1"/>
</dbReference>
<keyword evidence="1 5" id="KW-0328">Glycosyltransferase</keyword>
<sequence length="399" mass="42274">MPPRYRAGVLTEFTAVPPCVLSTGLADADTATMRILQVANFYGPRSGGLRTAVDELGSGYVRRGHHVTLIVPGPAAEREVLTSGVVRVTVPAPVLPFTGGYRVARFTSVAAVAASLDPDVIEVSDRLTLRRMGAWARERDVGSVMIAHERLDRLLGQVLPRSMAQSLADVANRATARAYDTVVCTTAFAGEEFDRIGASNLCRVPLGVDLEVFHPKRHDDAVRHRARRGAEHLLIHCGRLSVEKHVHRSIDAVALLRDSGMSVRLLVVGDGPGMRKLTRRAEGLPVDFAGYLGSRSEVAALMASADVALAPGPHETFGLAAVEALAAGTPVVVSRSSALAEIVTPESGALASDSADGVARAVMAVLDSPVAQRRSSARERAEQFSWPHAVDGMLAALVG</sequence>
<reference evidence="5 6" key="1">
    <citation type="submission" date="2018-06" db="EMBL/GenBank/DDBJ databases">
        <title>Genomic Encyclopedia of Type Strains, Phase IV (KMG-IV): sequencing the most valuable type-strain genomes for metagenomic binning, comparative biology and taxonomic classification.</title>
        <authorList>
            <person name="Goeker M."/>
        </authorList>
    </citation>
    <scope>NUCLEOTIDE SEQUENCE [LARGE SCALE GENOMIC DNA]</scope>
    <source>
        <strain evidence="5 6">DSM 45521</strain>
    </source>
</reference>
<evidence type="ECO:0000313" key="6">
    <source>
        <dbReference type="Proteomes" id="UP000247591"/>
    </source>
</evidence>
<evidence type="ECO:0000259" key="3">
    <source>
        <dbReference type="Pfam" id="PF00534"/>
    </source>
</evidence>
<gene>
    <name evidence="5" type="ORF">DFR67_106171</name>
</gene>
<dbReference type="InterPro" id="IPR028098">
    <property type="entry name" value="Glyco_trans_4-like_N"/>
</dbReference>
<evidence type="ECO:0000256" key="1">
    <source>
        <dbReference type="ARBA" id="ARBA00022676"/>
    </source>
</evidence>
<dbReference type="Pfam" id="PF00534">
    <property type="entry name" value="Glycos_transf_1"/>
    <property type="match status" value="1"/>
</dbReference>
<dbReference type="GO" id="GO:0016757">
    <property type="term" value="F:glycosyltransferase activity"/>
    <property type="evidence" value="ECO:0007669"/>
    <property type="project" value="UniProtKB-KW"/>
</dbReference>
<dbReference type="PANTHER" id="PTHR45947:SF3">
    <property type="entry name" value="SULFOQUINOVOSYL TRANSFERASE SQD2"/>
    <property type="match status" value="1"/>
</dbReference>
<evidence type="ECO:0000256" key="2">
    <source>
        <dbReference type="ARBA" id="ARBA00022679"/>
    </source>
</evidence>
<keyword evidence="2 5" id="KW-0808">Transferase</keyword>
<dbReference type="EMBL" id="QJSP01000006">
    <property type="protein sequence ID" value="PYE17468.1"/>
    <property type="molecule type" value="Genomic_DNA"/>
</dbReference>